<comment type="caution">
    <text evidence="3">The sequence shown here is derived from an EMBL/GenBank/DDBJ whole genome shotgun (WGS) entry which is preliminary data.</text>
</comment>
<keyword evidence="2" id="KW-0812">Transmembrane</keyword>
<name>A0ABR2II53_9PEZI</name>
<sequence>MEEPLLDEKPPRISRNEQRTISSPKWKRSAAYTLAVCWGVSSAVAMWYAATTTNGLNVPDHLATCSADGTFMPFYTSKSS</sequence>
<evidence type="ECO:0000256" key="2">
    <source>
        <dbReference type="SAM" id="Phobius"/>
    </source>
</evidence>
<keyword evidence="2" id="KW-1133">Transmembrane helix</keyword>
<feature type="region of interest" description="Disordered" evidence="1">
    <location>
        <begin position="1"/>
        <end position="20"/>
    </location>
</feature>
<accession>A0ABR2II53</accession>
<reference evidence="3 4" key="1">
    <citation type="journal article" date="2024" name="IMA Fungus">
        <title>Apiospora arundinis, a panoply of carbohydrate-active enzymes and secondary metabolites.</title>
        <authorList>
            <person name="Sorensen T."/>
            <person name="Petersen C."/>
            <person name="Muurmann A.T."/>
            <person name="Christiansen J.V."/>
            <person name="Brundto M.L."/>
            <person name="Overgaard C.K."/>
            <person name="Boysen A.T."/>
            <person name="Wollenberg R.D."/>
            <person name="Larsen T.O."/>
            <person name="Sorensen J.L."/>
            <person name="Nielsen K.L."/>
            <person name="Sondergaard T.E."/>
        </authorList>
    </citation>
    <scope>NUCLEOTIDE SEQUENCE [LARGE SCALE GENOMIC DNA]</scope>
    <source>
        <strain evidence="3 4">AAU 773</strain>
    </source>
</reference>
<keyword evidence="4" id="KW-1185">Reference proteome</keyword>
<proteinExistence type="predicted"/>
<protein>
    <submittedName>
        <fullName evidence="3">Uncharacterized protein</fullName>
    </submittedName>
</protein>
<evidence type="ECO:0000313" key="3">
    <source>
        <dbReference type="EMBL" id="KAK8863257.1"/>
    </source>
</evidence>
<dbReference type="Proteomes" id="UP001390339">
    <property type="component" value="Unassembled WGS sequence"/>
</dbReference>
<evidence type="ECO:0000256" key="1">
    <source>
        <dbReference type="SAM" id="MobiDB-lite"/>
    </source>
</evidence>
<dbReference type="EMBL" id="JAPCWZ010000005">
    <property type="protein sequence ID" value="KAK8863257.1"/>
    <property type="molecule type" value="Genomic_DNA"/>
</dbReference>
<organism evidence="3 4">
    <name type="scientific">Apiospora arundinis</name>
    <dbReference type="NCBI Taxonomy" id="335852"/>
    <lineage>
        <taxon>Eukaryota</taxon>
        <taxon>Fungi</taxon>
        <taxon>Dikarya</taxon>
        <taxon>Ascomycota</taxon>
        <taxon>Pezizomycotina</taxon>
        <taxon>Sordariomycetes</taxon>
        <taxon>Xylariomycetidae</taxon>
        <taxon>Amphisphaeriales</taxon>
        <taxon>Apiosporaceae</taxon>
        <taxon>Apiospora</taxon>
    </lineage>
</organism>
<keyword evidence="2" id="KW-0472">Membrane</keyword>
<feature type="transmembrane region" description="Helical" evidence="2">
    <location>
        <begin position="29"/>
        <end position="50"/>
    </location>
</feature>
<evidence type="ECO:0000313" key="4">
    <source>
        <dbReference type="Proteomes" id="UP001390339"/>
    </source>
</evidence>
<feature type="compositionally biased region" description="Basic and acidic residues" evidence="1">
    <location>
        <begin position="1"/>
        <end position="18"/>
    </location>
</feature>
<gene>
    <name evidence="3" type="ORF">PGQ11_009492</name>
</gene>